<sequence>MCGPCQRNQRLIMPGLLMILLMAGFFRSNRAILKTPFGYNIILPPAVEVREPKNKHLKDSKPVSGFAAWMSGAFPRTKDRDAGRADTSISEYVCLFEMLDGTQCLRKFNSESVLRQHQCYHAKPLTCRRGCNKLFMEERDHQRHELTHTGARPYPCPYCSYASMRKDQLKRHMRKVHPEPESDDIVAGSKPDNLSAGPSSTNANASGLSSHRSWVEVSLPQPDTLVQPKEQTHPEPTFQCPQCSRILVNKDELGGHMK</sequence>
<evidence type="ECO:0000256" key="3">
    <source>
        <dbReference type="ARBA" id="ARBA00022833"/>
    </source>
</evidence>
<gene>
    <name evidence="7" type="ORF">K431DRAFT_27577</name>
</gene>
<dbReference type="PANTHER" id="PTHR23235">
    <property type="entry name" value="KRUEPPEL-LIKE TRANSCRIPTION FACTOR"/>
    <property type="match status" value="1"/>
</dbReference>
<dbReference type="SUPFAM" id="SSF57667">
    <property type="entry name" value="beta-beta-alpha zinc fingers"/>
    <property type="match status" value="1"/>
</dbReference>
<evidence type="ECO:0000256" key="4">
    <source>
        <dbReference type="PROSITE-ProRule" id="PRU00042"/>
    </source>
</evidence>
<organism evidence="7 8">
    <name type="scientific">Polychaeton citri CBS 116435</name>
    <dbReference type="NCBI Taxonomy" id="1314669"/>
    <lineage>
        <taxon>Eukaryota</taxon>
        <taxon>Fungi</taxon>
        <taxon>Dikarya</taxon>
        <taxon>Ascomycota</taxon>
        <taxon>Pezizomycotina</taxon>
        <taxon>Dothideomycetes</taxon>
        <taxon>Dothideomycetidae</taxon>
        <taxon>Capnodiales</taxon>
        <taxon>Capnodiaceae</taxon>
        <taxon>Polychaeton</taxon>
    </lineage>
</organism>
<comment type="caution">
    <text evidence="7">The sequence shown here is derived from an EMBL/GenBank/DDBJ whole genome shotgun (WGS) entry which is preliminary data.</text>
</comment>
<dbReference type="PROSITE" id="PS50157">
    <property type="entry name" value="ZINC_FINGER_C2H2_2"/>
    <property type="match status" value="2"/>
</dbReference>
<dbReference type="AlphaFoldDB" id="A0A9P4UQW3"/>
<dbReference type="Gene3D" id="3.30.160.60">
    <property type="entry name" value="Classic Zinc Finger"/>
    <property type="match status" value="2"/>
</dbReference>
<keyword evidence="2 4" id="KW-0863">Zinc-finger</keyword>
<keyword evidence="3" id="KW-0862">Zinc</keyword>
<dbReference type="OrthoDB" id="21416at2759"/>
<evidence type="ECO:0000313" key="8">
    <source>
        <dbReference type="Proteomes" id="UP000799441"/>
    </source>
</evidence>
<accession>A0A9P4UQW3</accession>
<feature type="domain" description="C2H2-type" evidence="6">
    <location>
        <begin position="125"/>
        <end position="153"/>
    </location>
</feature>
<dbReference type="InterPro" id="IPR013087">
    <property type="entry name" value="Znf_C2H2_type"/>
</dbReference>
<reference evidence="7" key="1">
    <citation type="journal article" date="2020" name="Stud. Mycol.">
        <title>101 Dothideomycetes genomes: a test case for predicting lifestyles and emergence of pathogens.</title>
        <authorList>
            <person name="Haridas S."/>
            <person name="Albert R."/>
            <person name="Binder M."/>
            <person name="Bloem J."/>
            <person name="Labutti K."/>
            <person name="Salamov A."/>
            <person name="Andreopoulos B."/>
            <person name="Baker S."/>
            <person name="Barry K."/>
            <person name="Bills G."/>
            <person name="Bluhm B."/>
            <person name="Cannon C."/>
            <person name="Castanera R."/>
            <person name="Culley D."/>
            <person name="Daum C."/>
            <person name="Ezra D."/>
            <person name="Gonzalez J."/>
            <person name="Henrissat B."/>
            <person name="Kuo A."/>
            <person name="Liang C."/>
            <person name="Lipzen A."/>
            <person name="Lutzoni F."/>
            <person name="Magnuson J."/>
            <person name="Mondo S."/>
            <person name="Nolan M."/>
            <person name="Ohm R."/>
            <person name="Pangilinan J."/>
            <person name="Park H.-J."/>
            <person name="Ramirez L."/>
            <person name="Alfaro M."/>
            <person name="Sun H."/>
            <person name="Tritt A."/>
            <person name="Yoshinaga Y."/>
            <person name="Zwiers L.-H."/>
            <person name="Turgeon B."/>
            <person name="Goodwin S."/>
            <person name="Spatafora J."/>
            <person name="Crous P."/>
            <person name="Grigoriev I."/>
        </authorList>
    </citation>
    <scope>NUCLEOTIDE SEQUENCE</scope>
    <source>
        <strain evidence="7">CBS 116435</strain>
    </source>
</reference>
<name>A0A9P4UQW3_9PEZI</name>
<evidence type="ECO:0000256" key="5">
    <source>
        <dbReference type="SAM" id="MobiDB-lite"/>
    </source>
</evidence>
<dbReference type="InterPro" id="IPR036236">
    <property type="entry name" value="Znf_C2H2_sf"/>
</dbReference>
<dbReference type="EMBL" id="MU003777">
    <property type="protein sequence ID" value="KAF2723284.1"/>
    <property type="molecule type" value="Genomic_DNA"/>
</dbReference>
<dbReference type="Pfam" id="PF13909">
    <property type="entry name" value="zf-H2C2_5"/>
    <property type="match status" value="1"/>
</dbReference>
<feature type="compositionally biased region" description="Polar residues" evidence="5">
    <location>
        <begin position="196"/>
        <end position="212"/>
    </location>
</feature>
<evidence type="ECO:0000259" key="6">
    <source>
        <dbReference type="PROSITE" id="PS50157"/>
    </source>
</evidence>
<feature type="domain" description="C2H2-type" evidence="6">
    <location>
        <begin position="154"/>
        <end position="182"/>
    </location>
</feature>
<keyword evidence="1" id="KW-0479">Metal-binding</keyword>
<feature type="region of interest" description="Disordered" evidence="5">
    <location>
        <begin position="169"/>
        <end position="213"/>
    </location>
</feature>
<evidence type="ECO:0000313" key="7">
    <source>
        <dbReference type="EMBL" id="KAF2723284.1"/>
    </source>
</evidence>
<dbReference type="FunFam" id="3.30.160.60:FF:000446">
    <property type="entry name" value="Zinc finger protein"/>
    <property type="match status" value="1"/>
</dbReference>
<evidence type="ECO:0000256" key="2">
    <source>
        <dbReference type="ARBA" id="ARBA00022771"/>
    </source>
</evidence>
<dbReference type="PROSITE" id="PS00028">
    <property type="entry name" value="ZINC_FINGER_C2H2_1"/>
    <property type="match status" value="1"/>
</dbReference>
<dbReference type="GO" id="GO:0008270">
    <property type="term" value="F:zinc ion binding"/>
    <property type="evidence" value="ECO:0007669"/>
    <property type="project" value="UniProtKB-KW"/>
</dbReference>
<evidence type="ECO:0000256" key="1">
    <source>
        <dbReference type="ARBA" id="ARBA00022723"/>
    </source>
</evidence>
<protein>
    <recommendedName>
        <fullName evidence="6">C2H2-type domain-containing protein</fullName>
    </recommendedName>
</protein>
<dbReference type="Proteomes" id="UP000799441">
    <property type="component" value="Unassembled WGS sequence"/>
</dbReference>
<dbReference type="SMART" id="SM00355">
    <property type="entry name" value="ZnF_C2H2"/>
    <property type="match status" value="4"/>
</dbReference>
<keyword evidence="8" id="KW-1185">Reference proteome</keyword>
<proteinExistence type="predicted"/>